<dbReference type="AlphaFoldDB" id="A0AAD9HWV0"/>
<sequence length="73" mass="7952">MLYRGGWMSPAHVGGSTTRCTVLLMVPLLQRASRSPALTTHVSSMGAASTKSPVGLRTCRPPRWSWNSRVMLP</sequence>
<keyword evidence="3" id="KW-1185">Reference proteome</keyword>
<dbReference type="Proteomes" id="UP001217918">
    <property type="component" value="Unassembled WGS sequence"/>
</dbReference>
<accession>A0AAD9HWV0</accession>
<comment type="caution">
    <text evidence="2">The sequence shown here is derived from an EMBL/GenBank/DDBJ whole genome shotgun (WGS) entry which is preliminary data.</text>
</comment>
<name>A0AAD9HWV0_9PEZI</name>
<organism evidence="2 3">
    <name type="scientific">Phyllachora maydis</name>
    <dbReference type="NCBI Taxonomy" id="1825666"/>
    <lineage>
        <taxon>Eukaryota</taxon>
        <taxon>Fungi</taxon>
        <taxon>Dikarya</taxon>
        <taxon>Ascomycota</taxon>
        <taxon>Pezizomycotina</taxon>
        <taxon>Sordariomycetes</taxon>
        <taxon>Sordariomycetidae</taxon>
        <taxon>Phyllachorales</taxon>
        <taxon>Phyllachoraceae</taxon>
        <taxon>Phyllachora</taxon>
    </lineage>
</organism>
<feature type="compositionally biased region" description="Polar residues" evidence="1">
    <location>
        <begin position="39"/>
        <end position="52"/>
    </location>
</feature>
<evidence type="ECO:0000256" key="1">
    <source>
        <dbReference type="SAM" id="MobiDB-lite"/>
    </source>
</evidence>
<protein>
    <submittedName>
        <fullName evidence="2">Uncharacterized protein</fullName>
    </submittedName>
</protein>
<evidence type="ECO:0000313" key="2">
    <source>
        <dbReference type="EMBL" id="KAK2066876.1"/>
    </source>
</evidence>
<reference evidence="2" key="1">
    <citation type="journal article" date="2023" name="Mol. Plant Microbe Interact.">
        <title>Elucidating the Obligate Nature and Biological Capacity of an Invasive Fungal Corn Pathogen.</title>
        <authorList>
            <person name="MacCready J.S."/>
            <person name="Roggenkamp E.M."/>
            <person name="Gdanetz K."/>
            <person name="Chilvers M.I."/>
        </authorList>
    </citation>
    <scope>NUCLEOTIDE SEQUENCE</scope>
    <source>
        <strain evidence="2">PM02</strain>
    </source>
</reference>
<proteinExistence type="predicted"/>
<dbReference type="EMBL" id="JAQQPM010000001">
    <property type="protein sequence ID" value="KAK2066876.1"/>
    <property type="molecule type" value="Genomic_DNA"/>
</dbReference>
<evidence type="ECO:0000313" key="3">
    <source>
        <dbReference type="Proteomes" id="UP001217918"/>
    </source>
</evidence>
<gene>
    <name evidence="2" type="ORF">P8C59_000656</name>
</gene>
<feature type="region of interest" description="Disordered" evidence="1">
    <location>
        <begin position="39"/>
        <end position="60"/>
    </location>
</feature>